<protein>
    <submittedName>
        <fullName evidence="2">Glycosyltransferase, group 2 family protein</fullName>
    </submittedName>
</protein>
<dbReference type="PANTHER" id="PTHR22916:SF3">
    <property type="entry name" value="UDP-GLCNAC:BETAGAL BETA-1,3-N-ACETYLGLUCOSAMINYLTRANSFERASE-LIKE PROTEIN 1"/>
    <property type="match status" value="1"/>
</dbReference>
<dbReference type="Pfam" id="PF00535">
    <property type="entry name" value="Glycos_transf_2"/>
    <property type="match status" value="1"/>
</dbReference>
<dbReference type="eggNOG" id="COG1216">
    <property type="taxonomic scope" value="Bacteria"/>
</dbReference>
<keyword evidence="3" id="KW-1185">Reference proteome</keyword>
<feature type="domain" description="Glycosyltransferase 2-like" evidence="1">
    <location>
        <begin position="4"/>
        <end position="162"/>
    </location>
</feature>
<keyword evidence="2" id="KW-0808">Transferase</keyword>
<dbReference type="SUPFAM" id="SSF53448">
    <property type="entry name" value="Nucleotide-diphospho-sugar transferases"/>
    <property type="match status" value="1"/>
</dbReference>
<dbReference type="Gene3D" id="3.90.550.10">
    <property type="entry name" value="Spore Coat Polysaccharide Biosynthesis Protein SpsA, Chain A"/>
    <property type="match status" value="1"/>
</dbReference>
<dbReference type="InterPro" id="IPR029044">
    <property type="entry name" value="Nucleotide-diphossugar_trans"/>
</dbReference>
<dbReference type="AlphaFoldDB" id="A0A069QEC8"/>
<dbReference type="Proteomes" id="UP000027442">
    <property type="component" value="Unassembled WGS sequence"/>
</dbReference>
<gene>
    <name evidence="2" type="ORF">HMPREF1991_02847</name>
</gene>
<proteinExistence type="predicted"/>
<dbReference type="InterPro" id="IPR001173">
    <property type="entry name" value="Glyco_trans_2-like"/>
</dbReference>
<comment type="caution">
    <text evidence="2">The sequence shown here is derived from an EMBL/GenBank/DDBJ whole genome shotgun (WGS) entry which is preliminary data.</text>
</comment>
<dbReference type="CDD" id="cd00761">
    <property type="entry name" value="Glyco_tranf_GTA_type"/>
    <property type="match status" value="1"/>
</dbReference>
<evidence type="ECO:0000259" key="1">
    <source>
        <dbReference type="Pfam" id="PF00535"/>
    </source>
</evidence>
<evidence type="ECO:0000313" key="2">
    <source>
        <dbReference type="EMBL" id="KDR51135.1"/>
    </source>
</evidence>
<dbReference type="GO" id="GO:0016758">
    <property type="term" value="F:hexosyltransferase activity"/>
    <property type="evidence" value="ECO:0007669"/>
    <property type="project" value="UniProtKB-ARBA"/>
</dbReference>
<dbReference type="EMBL" id="JNGW01000121">
    <property type="protein sequence ID" value="KDR51135.1"/>
    <property type="molecule type" value="Genomic_DNA"/>
</dbReference>
<evidence type="ECO:0000313" key="3">
    <source>
        <dbReference type="Proteomes" id="UP000027442"/>
    </source>
</evidence>
<organism evidence="2 3">
    <name type="scientific">Hoylesella loescheii DSM 19665 = JCM 12249 = ATCC 15930</name>
    <dbReference type="NCBI Taxonomy" id="1122985"/>
    <lineage>
        <taxon>Bacteria</taxon>
        <taxon>Pseudomonadati</taxon>
        <taxon>Bacteroidota</taxon>
        <taxon>Bacteroidia</taxon>
        <taxon>Bacteroidales</taxon>
        <taxon>Prevotellaceae</taxon>
        <taxon>Hoylesella</taxon>
    </lineage>
</organism>
<sequence length="270" mass="31808">MKVSVIVTCYNQEAFLNESLGSVARQTYRDWECIIIDDGSTDTSAQIAKSWQEKDARFRYFYQENKKVSGARNAGLSKVEGDLIQFLDGDDILLPTKLEESVKAFSREKCDVVVTNFSEEHHGEPRPPFCDLTKYDFTYKNLLLQWDIDFNVPAHCFCFTREILAGLTFKEFLRAQEDWVMWLEVFKRNPKVCFINQPLVMYRIHGGSVTRNTPLMEQYTEAASIYILKNEDTYFEEFYQKMVKPYKNKLNRILSRPWYKKVFYDITGKE</sequence>
<reference evidence="2 3" key="1">
    <citation type="submission" date="2013-08" db="EMBL/GenBank/DDBJ databases">
        <authorList>
            <person name="Weinstock G."/>
            <person name="Sodergren E."/>
            <person name="Wylie T."/>
            <person name="Fulton L."/>
            <person name="Fulton R."/>
            <person name="Fronick C."/>
            <person name="O'Laughlin M."/>
            <person name="Godfrey J."/>
            <person name="Miner T."/>
            <person name="Herter B."/>
            <person name="Appelbaum E."/>
            <person name="Cordes M."/>
            <person name="Lek S."/>
            <person name="Wollam A."/>
            <person name="Pepin K.H."/>
            <person name="Palsikar V.B."/>
            <person name="Mitreva M."/>
            <person name="Wilson R.K."/>
        </authorList>
    </citation>
    <scope>NUCLEOTIDE SEQUENCE [LARGE SCALE GENOMIC DNA]</scope>
    <source>
        <strain evidence="2 3">ATCC 15930</strain>
    </source>
</reference>
<dbReference type="HOGENOM" id="CLU_025996_0_5_10"/>
<dbReference type="PANTHER" id="PTHR22916">
    <property type="entry name" value="GLYCOSYLTRANSFERASE"/>
    <property type="match status" value="1"/>
</dbReference>
<dbReference type="PATRIC" id="fig|1122985.7.peg.2942"/>
<name>A0A069QEC8_HOYLO</name>
<dbReference type="RefSeq" id="WP_018967173.1">
    <property type="nucleotide sequence ID" value="NZ_KB899213.1"/>
</dbReference>
<accession>A0A069QEC8</accession>